<dbReference type="PROSITE" id="PS50043">
    <property type="entry name" value="HTH_LUXR_2"/>
    <property type="match status" value="1"/>
</dbReference>
<organism evidence="5 6">
    <name type="scientific">Enterobacter intestinihominis</name>
    <dbReference type="NCBI Taxonomy" id="3133180"/>
    <lineage>
        <taxon>Bacteria</taxon>
        <taxon>Pseudomonadati</taxon>
        <taxon>Pseudomonadota</taxon>
        <taxon>Gammaproteobacteria</taxon>
        <taxon>Enterobacterales</taxon>
        <taxon>Enterobacteriaceae</taxon>
        <taxon>Enterobacter</taxon>
    </lineage>
</organism>
<reference evidence="6" key="1">
    <citation type="journal article" date="2024" name="Commun. Biol.">
        <title>Bacillamide D produced by Bacillus cereus from the mouse intestinal bacterial collection (miBC) is a potent cytotoxin in vitro.</title>
        <authorList>
            <person name="Hohmann M."/>
            <person name="Brunner V."/>
            <person name="Johannes W."/>
            <person name="Schum D."/>
            <person name="Carroll L.M."/>
            <person name="Liu T."/>
            <person name="Sasaki D."/>
            <person name="Bosch J."/>
            <person name="Clavel T."/>
            <person name="Sieber S.A."/>
            <person name="Zeller G."/>
            <person name="Tschurtschenthaler M."/>
            <person name="Janssen K.P."/>
            <person name="Gulder T.A.M."/>
        </authorList>
    </citation>
    <scope>NUCLEOTIDE SEQUENCE [LARGE SCALE GENOMIC DNA]</scope>
    <source>
        <strain evidence="6">LK_304 Iso 8</strain>
    </source>
</reference>
<dbReference type="CDD" id="cd06170">
    <property type="entry name" value="LuxR_C_like"/>
    <property type="match status" value="1"/>
</dbReference>
<dbReference type="Proteomes" id="UP001467192">
    <property type="component" value="Unassembled WGS sequence"/>
</dbReference>
<proteinExistence type="predicted"/>
<dbReference type="Pfam" id="PF00196">
    <property type="entry name" value="GerE"/>
    <property type="match status" value="1"/>
</dbReference>
<accession>A0ABV1ZBW5</accession>
<dbReference type="RefSeq" id="WP_045623314.1">
    <property type="nucleotide sequence ID" value="NZ_JBBNPZ010000004.1"/>
</dbReference>
<keyword evidence="2" id="KW-0238">DNA-binding</keyword>
<gene>
    <name evidence="5" type="ORF">ABMC12_04175</name>
</gene>
<evidence type="ECO:0000256" key="2">
    <source>
        <dbReference type="ARBA" id="ARBA00023125"/>
    </source>
</evidence>
<sequence length="178" mass="20819">MKVLVCVFTDNEFLFSAMVELLSSHPLLAEKYGLRKIRSDEIVAWMRTADDRNMIMAGPDMEPLVRAFCLDKQLDYLTTRFNASEIQDFLVHGISPHHERNTNLVRARKTMRLSKQELRVLSWFMLGLTPHSMSRYYGLSIKTISTYKRRLMEKLCITSDAELFKVGITYQTYRNHFG</sequence>
<evidence type="ECO:0000313" key="5">
    <source>
        <dbReference type="EMBL" id="MES0425488.1"/>
    </source>
</evidence>
<comment type="caution">
    <text evidence="5">The sequence shown here is derived from an EMBL/GenBank/DDBJ whole genome shotgun (WGS) entry which is preliminary data.</text>
</comment>
<keyword evidence="6" id="KW-1185">Reference proteome</keyword>
<dbReference type="PRINTS" id="PR00038">
    <property type="entry name" value="HTHLUXR"/>
</dbReference>
<dbReference type="Gene3D" id="1.10.10.10">
    <property type="entry name" value="Winged helix-like DNA-binding domain superfamily/Winged helix DNA-binding domain"/>
    <property type="match status" value="1"/>
</dbReference>
<dbReference type="EMBL" id="JBEBZA010000004">
    <property type="protein sequence ID" value="MES0425488.1"/>
    <property type="molecule type" value="Genomic_DNA"/>
</dbReference>
<evidence type="ECO:0000256" key="3">
    <source>
        <dbReference type="ARBA" id="ARBA00023163"/>
    </source>
</evidence>
<dbReference type="SMART" id="SM00421">
    <property type="entry name" value="HTH_LUXR"/>
    <property type="match status" value="1"/>
</dbReference>
<keyword evidence="3" id="KW-0804">Transcription</keyword>
<dbReference type="InterPro" id="IPR016032">
    <property type="entry name" value="Sig_transdc_resp-reg_C-effctor"/>
</dbReference>
<feature type="domain" description="HTH luxR-type" evidence="4">
    <location>
        <begin position="106"/>
        <end position="171"/>
    </location>
</feature>
<evidence type="ECO:0000256" key="1">
    <source>
        <dbReference type="ARBA" id="ARBA00023015"/>
    </source>
</evidence>
<protein>
    <submittedName>
        <fullName evidence="5">Helix-turn-helix transcriptional regulator</fullName>
    </submittedName>
</protein>
<dbReference type="InterPro" id="IPR036388">
    <property type="entry name" value="WH-like_DNA-bd_sf"/>
</dbReference>
<dbReference type="PANTHER" id="PTHR44688:SF16">
    <property type="entry name" value="DNA-BINDING TRANSCRIPTIONAL ACTIVATOR DEVR_DOSR"/>
    <property type="match status" value="1"/>
</dbReference>
<evidence type="ECO:0000259" key="4">
    <source>
        <dbReference type="PROSITE" id="PS50043"/>
    </source>
</evidence>
<name>A0ABV1ZBW5_9ENTR</name>
<dbReference type="SUPFAM" id="SSF46894">
    <property type="entry name" value="C-terminal effector domain of the bipartite response regulators"/>
    <property type="match status" value="1"/>
</dbReference>
<keyword evidence="1" id="KW-0805">Transcription regulation</keyword>
<dbReference type="PANTHER" id="PTHR44688">
    <property type="entry name" value="DNA-BINDING TRANSCRIPTIONAL ACTIVATOR DEVR_DOSR"/>
    <property type="match status" value="1"/>
</dbReference>
<dbReference type="InterPro" id="IPR000792">
    <property type="entry name" value="Tscrpt_reg_LuxR_C"/>
</dbReference>
<evidence type="ECO:0000313" key="6">
    <source>
        <dbReference type="Proteomes" id="UP001467192"/>
    </source>
</evidence>